<organism evidence="2 3">
    <name type="scientific">Schizopora paradoxa</name>
    <dbReference type="NCBI Taxonomy" id="27342"/>
    <lineage>
        <taxon>Eukaryota</taxon>
        <taxon>Fungi</taxon>
        <taxon>Dikarya</taxon>
        <taxon>Basidiomycota</taxon>
        <taxon>Agaricomycotina</taxon>
        <taxon>Agaricomycetes</taxon>
        <taxon>Hymenochaetales</taxon>
        <taxon>Schizoporaceae</taxon>
        <taxon>Schizopora</taxon>
    </lineage>
</organism>
<protein>
    <submittedName>
        <fullName evidence="2">Uncharacterized protein</fullName>
    </submittedName>
</protein>
<evidence type="ECO:0000313" key="2">
    <source>
        <dbReference type="EMBL" id="KLO07679.1"/>
    </source>
</evidence>
<evidence type="ECO:0000256" key="1">
    <source>
        <dbReference type="SAM" id="MobiDB-lite"/>
    </source>
</evidence>
<dbReference type="AlphaFoldDB" id="A0A0H2R753"/>
<sequence>MVVMVDSKDAKEFSRLDAITGDPAMRNVTGIAGLPERVADMDELPIAPCPPTTMSTTPTAMNAKPKDADGDRVYDPQLERWIQYQSRSDALLANLHLQHGFRLDQLDLVLKMLQDPGFDMEKISINTPTDVLRTISLDEEKLAHERTKPELNWELKGPGMPQVVFDLVMDTLKENLGSFSFDEDVKYHALSVVATKKKTKAPVLRPSHSTRLDLVNMTLVHRTWTPEVRKILRRRVVIRGPNQLVSFLRSAYSGPHVLELILHLNEEFADDKYFSNCSSLLAGLFSYCRNIYSISLILAEDTNRATSSEATSSSGFLVGKMMVVIKHAVDNMAAHLPHLERLWLIAESVFVPASCWYGVFNALGRLNSLQSLCFAGKWGNSIDPLTSKLIENMKRISPPSSLKTIIFHPSRFSVTRRIPPEVLTWLFLPSPLKAEDMHPLASPTIQNIVIPLGDAQASLLFGKTPEAQQAIANMWASVQSLDCSSSSLHCVRQAMELCSSLRELTIDVELFWKLAEGQLPSTLEHLVLTFHDLAFIPVHDKAAVEVLERSVKKVENGGPGSAMLRNLRRVDFRIHEYLLEKKKLASRVNQDGVVVYYIDSSKCMDQTSLACHALGVKFKVYTFLAFLEPPKTSAV</sequence>
<dbReference type="Proteomes" id="UP000053477">
    <property type="component" value="Unassembled WGS sequence"/>
</dbReference>
<gene>
    <name evidence="2" type="ORF">SCHPADRAFT_932264</name>
</gene>
<name>A0A0H2R753_9AGAM</name>
<dbReference type="OrthoDB" id="3242537at2759"/>
<keyword evidence="3" id="KW-1185">Reference proteome</keyword>
<dbReference type="InParanoid" id="A0A0H2R753"/>
<dbReference type="EMBL" id="KQ086125">
    <property type="protein sequence ID" value="KLO07679.1"/>
    <property type="molecule type" value="Genomic_DNA"/>
</dbReference>
<evidence type="ECO:0000313" key="3">
    <source>
        <dbReference type="Proteomes" id="UP000053477"/>
    </source>
</evidence>
<accession>A0A0H2R753</accession>
<feature type="region of interest" description="Disordered" evidence="1">
    <location>
        <begin position="49"/>
        <end position="69"/>
    </location>
</feature>
<proteinExistence type="predicted"/>
<reference evidence="2 3" key="1">
    <citation type="submission" date="2015-04" db="EMBL/GenBank/DDBJ databases">
        <title>Complete genome sequence of Schizopora paradoxa KUC8140, a cosmopolitan wood degrader in East Asia.</title>
        <authorList>
            <consortium name="DOE Joint Genome Institute"/>
            <person name="Min B."/>
            <person name="Park H."/>
            <person name="Jang Y."/>
            <person name="Kim J.-J."/>
            <person name="Kim K.H."/>
            <person name="Pangilinan J."/>
            <person name="Lipzen A."/>
            <person name="Riley R."/>
            <person name="Grigoriev I.V."/>
            <person name="Spatafora J.W."/>
            <person name="Choi I.-G."/>
        </authorList>
    </citation>
    <scope>NUCLEOTIDE SEQUENCE [LARGE SCALE GENOMIC DNA]</scope>
    <source>
        <strain evidence="2 3">KUC8140</strain>
    </source>
</reference>